<dbReference type="PANTHER" id="PTHR47251:SF1">
    <property type="entry name" value="FINGER DOMAIN PROTEIN, PUTATIVE (AFU_ORTHOLOGUE AFUA_3G04180)-RELATED"/>
    <property type="match status" value="1"/>
</dbReference>
<reference evidence="3" key="1">
    <citation type="submission" date="2021-01" db="EMBL/GenBank/DDBJ databases">
        <authorList>
            <person name="Corre E."/>
            <person name="Pelletier E."/>
            <person name="Niang G."/>
            <person name="Scheremetjew M."/>
            <person name="Finn R."/>
            <person name="Kale V."/>
            <person name="Holt S."/>
            <person name="Cochrane G."/>
            <person name="Meng A."/>
            <person name="Brown T."/>
            <person name="Cohen L."/>
        </authorList>
    </citation>
    <scope>NUCLEOTIDE SEQUENCE</scope>
    <source>
        <strain evidence="3">CCMP2058</strain>
    </source>
</reference>
<feature type="compositionally biased region" description="Basic residues" evidence="1">
    <location>
        <begin position="256"/>
        <end position="267"/>
    </location>
</feature>
<dbReference type="SUPFAM" id="SSF57667">
    <property type="entry name" value="beta-beta-alpha zinc fingers"/>
    <property type="match status" value="1"/>
</dbReference>
<feature type="compositionally biased region" description="Low complexity" evidence="1">
    <location>
        <begin position="207"/>
        <end position="229"/>
    </location>
</feature>
<dbReference type="AlphaFoldDB" id="A0A7S0DKM2"/>
<sequence length="274" mass="30746">MEGDFSLPRGRPRDDFDYSATGVSQVSVKTPIQSSNKGYKLLQKMGWSKGTGIGRSGQGIVEPVQLKIQDHGMSLGIGKATEYDEQAEAATANRRLLLTEKKETAEDVLARVEKVLKEEKKREIVKEIQKVFYCKDCDKQYTNVQQYEEHCNSYDHHHTVRLREMKRLHQQRKMGEKSKRVKAASKREDRALAARIAKAQKLLKHQSAPTAANSNNKTSAPNPTSTSSTLGQQGMQNMQNSKKAKGMSISMSFGMGKKKLKGKRRKPLSFGFGK</sequence>
<dbReference type="InterPro" id="IPR013087">
    <property type="entry name" value="Znf_C2H2_type"/>
</dbReference>
<evidence type="ECO:0000313" key="3">
    <source>
        <dbReference type="EMBL" id="CAD8457936.1"/>
    </source>
</evidence>
<feature type="compositionally biased region" description="Polar residues" evidence="1">
    <location>
        <begin position="230"/>
        <end position="241"/>
    </location>
</feature>
<feature type="region of interest" description="Disordered" evidence="1">
    <location>
        <begin position="168"/>
        <end position="189"/>
    </location>
</feature>
<dbReference type="PANTHER" id="PTHR47251">
    <property type="entry name" value="FINGER DOMAIN PROTEIN, PUTATIVE (AFU_ORTHOLOGUE AFUA_3G04180)-RELATED"/>
    <property type="match status" value="1"/>
</dbReference>
<feature type="compositionally biased region" description="Basic and acidic residues" evidence="1">
    <location>
        <begin position="168"/>
        <end position="178"/>
    </location>
</feature>
<name>A0A7S0DKM2_9EUKA</name>
<dbReference type="PROSITE" id="PS00028">
    <property type="entry name" value="ZINC_FINGER_C2H2_1"/>
    <property type="match status" value="1"/>
</dbReference>
<dbReference type="EMBL" id="HBEM01024851">
    <property type="protein sequence ID" value="CAD8457936.1"/>
    <property type="molecule type" value="Transcribed_RNA"/>
</dbReference>
<evidence type="ECO:0000256" key="1">
    <source>
        <dbReference type="SAM" id="MobiDB-lite"/>
    </source>
</evidence>
<dbReference type="InterPro" id="IPR000467">
    <property type="entry name" value="G_patch_dom"/>
</dbReference>
<dbReference type="Pfam" id="PF01585">
    <property type="entry name" value="G-patch"/>
    <property type="match status" value="1"/>
</dbReference>
<organism evidence="3">
    <name type="scientific">Amorphochlora amoebiformis</name>
    <dbReference type="NCBI Taxonomy" id="1561963"/>
    <lineage>
        <taxon>Eukaryota</taxon>
        <taxon>Sar</taxon>
        <taxon>Rhizaria</taxon>
        <taxon>Cercozoa</taxon>
        <taxon>Chlorarachniophyceae</taxon>
        <taxon>Amorphochlora</taxon>
    </lineage>
</organism>
<dbReference type="SMART" id="SM00443">
    <property type="entry name" value="G_patch"/>
    <property type="match status" value="1"/>
</dbReference>
<proteinExistence type="predicted"/>
<feature type="region of interest" description="Disordered" evidence="1">
    <location>
        <begin position="201"/>
        <end position="274"/>
    </location>
</feature>
<dbReference type="GO" id="GO:0003676">
    <property type="term" value="F:nucleic acid binding"/>
    <property type="evidence" value="ECO:0007669"/>
    <property type="project" value="InterPro"/>
</dbReference>
<dbReference type="InterPro" id="IPR036236">
    <property type="entry name" value="Znf_C2H2_sf"/>
</dbReference>
<accession>A0A7S0DKM2</accession>
<gene>
    <name evidence="3" type="ORF">LAMO00422_LOCUS16887</name>
</gene>
<dbReference type="PROSITE" id="PS50174">
    <property type="entry name" value="G_PATCH"/>
    <property type="match status" value="1"/>
</dbReference>
<feature type="domain" description="G-patch" evidence="2">
    <location>
        <begin position="34"/>
        <end position="82"/>
    </location>
</feature>
<protein>
    <recommendedName>
        <fullName evidence="2">G-patch domain-containing protein</fullName>
    </recommendedName>
</protein>
<evidence type="ECO:0000259" key="2">
    <source>
        <dbReference type="PROSITE" id="PS50174"/>
    </source>
</evidence>